<dbReference type="Gene3D" id="1.10.3290.10">
    <property type="entry name" value="Fido-like domain"/>
    <property type="match status" value="1"/>
</dbReference>
<dbReference type="InterPro" id="IPR036597">
    <property type="entry name" value="Fido-like_dom_sf"/>
</dbReference>
<feature type="domain" description="Fido" evidence="1">
    <location>
        <begin position="107"/>
        <end position="260"/>
    </location>
</feature>
<evidence type="ECO:0000259" key="1">
    <source>
        <dbReference type="PROSITE" id="PS51459"/>
    </source>
</evidence>
<dbReference type="RefSeq" id="WP_380590686.1">
    <property type="nucleotide sequence ID" value="NZ_JBHSQJ010000175.1"/>
</dbReference>
<sequence length="378" mass="42719">MLYPTPALSADDARVLAEIDRMRASLRHQVRSAPAKWTAGLRKFLTADAVAASNSIEGFKVATVDVEDLLEGERDVEVSEENREETLAYQRMMTYIQTLHDVEDFSYSKGLLNALHWMLQGHRHSARKPAGQWRRGPVYVTDARDPSIAAYTAPDAARVPALMEELVDWLNAEDGTHLLVRAAMAHLHLVSIHPWADGNGRMSRSLQTLLIAREGVLAPEFSSIEAWLGRPGNTWEYYRELTDRGSKYRPDQDVSAWIRFNLTAYHQQAQTVQGRLDRSGRVWGALTEFTQSAGLDERTVTALHDVAMAGRVRRSRYEHAEGLSLQQAQRDLRDLVHARILEPVGRTRARYYTAGPHFPEQALDIARTPMTLTHPYTD</sequence>
<evidence type="ECO:0000313" key="3">
    <source>
        <dbReference type="Proteomes" id="UP001596174"/>
    </source>
</evidence>
<protein>
    <submittedName>
        <fullName evidence="2">Fic family protein</fullName>
    </submittedName>
</protein>
<dbReference type="SUPFAM" id="SSF140931">
    <property type="entry name" value="Fic-like"/>
    <property type="match status" value="1"/>
</dbReference>
<dbReference type="PROSITE" id="PS51459">
    <property type="entry name" value="FIDO"/>
    <property type="match status" value="1"/>
</dbReference>
<reference evidence="3" key="1">
    <citation type="journal article" date="2019" name="Int. J. Syst. Evol. Microbiol.">
        <title>The Global Catalogue of Microorganisms (GCM) 10K type strain sequencing project: providing services to taxonomists for standard genome sequencing and annotation.</title>
        <authorList>
            <consortium name="The Broad Institute Genomics Platform"/>
            <consortium name="The Broad Institute Genome Sequencing Center for Infectious Disease"/>
            <person name="Wu L."/>
            <person name="Ma J."/>
        </authorList>
    </citation>
    <scope>NUCLEOTIDE SEQUENCE [LARGE SCALE GENOMIC DNA]</scope>
    <source>
        <strain evidence="3">JCM 4816</strain>
    </source>
</reference>
<dbReference type="InterPro" id="IPR003812">
    <property type="entry name" value="Fido"/>
</dbReference>
<gene>
    <name evidence="2" type="ORF">ACFP3V_30575</name>
</gene>
<name>A0ABW1GDL1_9ACTN</name>
<dbReference type="PANTHER" id="PTHR13504:SF38">
    <property type="entry name" value="FIDO DOMAIN-CONTAINING PROTEIN"/>
    <property type="match status" value="1"/>
</dbReference>
<dbReference type="PANTHER" id="PTHR13504">
    <property type="entry name" value="FIDO DOMAIN-CONTAINING PROTEIN DDB_G0283145"/>
    <property type="match status" value="1"/>
</dbReference>
<organism evidence="2 3">
    <name type="scientific">Streptacidiphilus monticola</name>
    <dbReference type="NCBI Taxonomy" id="2161674"/>
    <lineage>
        <taxon>Bacteria</taxon>
        <taxon>Bacillati</taxon>
        <taxon>Actinomycetota</taxon>
        <taxon>Actinomycetes</taxon>
        <taxon>Kitasatosporales</taxon>
        <taxon>Streptomycetaceae</taxon>
        <taxon>Streptacidiphilus</taxon>
    </lineage>
</organism>
<keyword evidence="3" id="KW-1185">Reference proteome</keyword>
<comment type="caution">
    <text evidence="2">The sequence shown here is derived from an EMBL/GenBank/DDBJ whole genome shotgun (WGS) entry which is preliminary data.</text>
</comment>
<dbReference type="InterPro" id="IPR040198">
    <property type="entry name" value="Fido_containing"/>
</dbReference>
<proteinExistence type="predicted"/>
<accession>A0ABW1GDL1</accession>
<dbReference type="Proteomes" id="UP001596174">
    <property type="component" value="Unassembled WGS sequence"/>
</dbReference>
<dbReference type="EMBL" id="JBHSQJ010000175">
    <property type="protein sequence ID" value="MFC5911539.1"/>
    <property type="molecule type" value="Genomic_DNA"/>
</dbReference>
<evidence type="ECO:0000313" key="2">
    <source>
        <dbReference type="EMBL" id="MFC5911539.1"/>
    </source>
</evidence>
<dbReference type="Pfam" id="PF02661">
    <property type="entry name" value="Fic"/>
    <property type="match status" value="1"/>
</dbReference>